<feature type="compositionally biased region" description="Polar residues" evidence="4">
    <location>
        <begin position="67"/>
        <end position="96"/>
    </location>
</feature>
<dbReference type="EMBL" id="CP063409">
    <property type="protein sequence ID" value="QSZ35230.1"/>
    <property type="molecule type" value="Genomic_DNA"/>
</dbReference>
<evidence type="ECO:0000256" key="3">
    <source>
        <dbReference type="SAM" id="Coils"/>
    </source>
</evidence>
<dbReference type="AlphaFoldDB" id="A0A8A3PJH1"/>
<dbReference type="GO" id="GO:0016560">
    <property type="term" value="P:protein import into peroxisome matrix, docking"/>
    <property type="evidence" value="ECO:0007669"/>
    <property type="project" value="TreeGrafter"/>
</dbReference>
<keyword evidence="6" id="KW-1185">Reference proteome</keyword>
<dbReference type="GO" id="GO:0005052">
    <property type="term" value="F:peroxisome matrix targeting signal-1 binding"/>
    <property type="evidence" value="ECO:0007669"/>
    <property type="project" value="TreeGrafter"/>
</dbReference>
<dbReference type="PANTHER" id="PTHR10130">
    <property type="entry name" value="PEROXISOMAL TARGETING SIGNAL 1 RECEPTOR PEX5"/>
    <property type="match status" value="1"/>
</dbReference>
<feature type="region of interest" description="Disordered" evidence="4">
    <location>
        <begin position="67"/>
        <end position="100"/>
    </location>
</feature>
<sequence length="355" mass="38676">MTDNLCGPSNALQNFQKHSNVDRTLQQDRSVGRAPSSQGFRASSAQNAGQLDAEFAAFQVGHQSLSPSPLVQNFSPRQFQTPSPHSFQNGPSQNPAGQGWATDFQNLNISGPQAQFQQQALHQTHQAQMGGGWHQEFAQNYGGLGSIVKGKQPAMGMNGPSMMNAGYSPLPRVLMQQNQIMSTGPLTAQHNEVFDDAAFARAFDEAANAAELEREREKEQELEITKAQTEGAVVLEQVKTDQNAEFERDRAANNLLNQAPLGADTIQDPATAAPEQNTHIPDALSRTAGELLHRVSNDQSDKFQNSQFLEFMRQFRDREVTVEGDKVVDTAKAKQGVYESGNEGESHYVVGAPGA</sequence>
<dbReference type="GO" id="GO:0005829">
    <property type="term" value="C:cytosol"/>
    <property type="evidence" value="ECO:0007669"/>
    <property type="project" value="TreeGrafter"/>
</dbReference>
<evidence type="ECO:0000256" key="4">
    <source>
        <dbReference type="SAM" id="MobiDB-lite"/>
    </source>
</evidence>
<evidence type="ECO:0000256" key="1">
    <source>
        <dbReference type="ARBA" id="ARBA00022737"/>
    </source>
</evidence>
<keyword evidence="2" id="KW-0802">TPR repeat</keyword>
<reference evidence="5" key="1">
    <citation type="submission" date="2020-10" db="EMBL/GenBank/DDBJ databases">
        <title>Genome Sequence of Monilinia vaccinii-corymbosi Sheds Light on Mummy Berry Disease Infection of Blueberry and Mating Type.</title>
        <authorList>
            <person name="Yow A.G."/>
            <person name="Zhang Y."/>
            <person name="Bansal K."/>
            <person name="Eacker S.M."/>
            <person name="Sullivan S."/>
            <person name="Liachko I."/>
            <person name="Cubeta M.A."/>
            <person name="Rollins J.A."/>
            <person name="Ashrafi H."/>
        </authorList>
    </citation>
    <scope>NUCLEOTIDE SEQUENCE</scope>
    <source>
        <strain evidence="5">RL-1</strain>
    </source>
</reference>
<dbReference type="PANTHER" id="PTHR10130:SF4">
    <property type="entry name" value="MICROBODY (PEROXISOME) BIOGENESIS PROTEIN PEROXIN 20 (EUROFUNG)"/>
    <property type="match status" value="1"/>
</dbReference>
<keyword evidence="1" id="KW-0677">Repeat</keyword>
<dbReference type="OrthoDB" id="5407351at2759"/>
<evidence type="ECO:0000313" key="5">
    <source>
        <dbReference type="EMBL" id="QSZ35230.1"/>
    </source>
</evidence>
<feature type="coiled-coil region" evidence="3">
    <location>
        <begin position="200"/>
        <end position="232"/>
    </location>
</feature>
<feature type="compositionally biased region" description="Polar residues" evidence="4">
    <location>
        <begin position="10"/>
        <end position="46"/>
    </location>
</feature>
<dbReference type="GO" id="GO:0005778">
    <property type="term" value="C:peroxisomal membrane"/>
    <property type="evidence" value="ECO:0007669"/>
    <property type="project" value="TreeGrafter"/>
</dbReference>
<dbReference type="Gene3D" id="6.10.280.230">
    <property type="match status" value="1"/>
</dbReference>
<dbReference type="InterPro" id="IPR024111">
    <property type="entry name" value="PEX5/PEX5L"/>
</dbReference>
<feature type="region of interest" description="Disordered" evidence="4">
    <location>
        <begin position="1"/>
        <end position="46"/>
    </location>
</feature>
<dbReference type="Proteomes" id="UP000672032">
    <property type="component" value="Chromosome 5"/>
</dbReference>
<name>A0A8A3PJH1_9HELO</name>
<evidence type="ECO:0008006" key="7">
    <source>
        <dbReference type="Google" id="ProtNLM"/>
    </source>
</evidence>
<evidence type="ECO:0000313" key="6">
    <source>
        <dbReference type="Proteomes" id="UP000672032"/>
    </source>
</evidence>
<protein>
    <recommendedName>
        <fullName evidence="7">Peroxin 20</fullName>
    </recommendedName>
</protein>
<proteinExistence type="predicted"/>
<accession>A0A8A3PJH1</accession>
<organism evidence="5 6">
    <name type="scientific">Monilinia vaccinii-corymbosi</name>
    <dbReference type="NCBI Taxonomy" id="61207"/>
    <lineage>
        <taxon>Eukaryota</taxon>
        <taxon>Fungi</taxon>
        <taxon>Dikarya</taxon>
        <taxon>Ascomycota</taxon>
        <taxon>Pezizomycotina</taxon>
        <taxon>Leotiomycetes</taxon>
        <taxon>Helotiales</taxon>
        <taxon>Sclerotiniaceae</taxon>
        <taxon>Monilinia</taxon>
    </lineage>
</organism>
<keyword evidence="3" id="KW-0175">Coiled coil</keyword>
<evidence type="ECO:0000256" key="2">
    <source>
        <dbReference type="ARBA" id="ARBA00022803"/>
    </source>
</evidence>
<gene>
    <name evidence="5" type="ORF">DSL72_008099</name>
</gene>